<evidence type="ECO:0000256" key="5">
    <source>
        <dbReference type="ARBA" id="ARBA00022989"/>
    </source>
</evidence>
<feature type="transmembrane region" description="Helical" evidence="7">
    <location>
        <begin position="329"/>
        <end position="349"/>
    </location>
</feature>
<dbReference type="InterPro" id="IPR050833">
    <property type="entry name" value="Poly_Biosynth_Transport"/>
</dbReference>
<keyword evidence="9" id="KW-1185">Reference proteome</keyword>
<accession>A0ABW7F600</accession>
<evidence type="ECO:0000256" key="7">
    <source>
        <dbReference type="SAM" id="Phobius"/>
    </source>
</evidence>
<reference evidence="8 9" key="1">
    <citation type="submission" date="2024-08" db="EMBL/GenBank/DDBJ databases">
        <authorList>
            <person name="Lu H."/>
        </authorList>
    </citation>
    <scope>NUCLEOTIDE SEQUENCE [LARGE SCALE GENOMIC DNA]</scope>
    <source>
        <strain evidence="8 9">LYH14W</strain>
    </source>
</reference>
<feature type="transmembrane region" description="Helical" evidence="7">
    <location>
        <begin position="77"/>
        <end position="103"/>
    </location>
</feature>
<evidence type="ECO:0000256" key="4">
    <source>
        <dbReference type="ARBA" id="ARBA00022692"/>
    </source>
</evidence>
<feature type="transmembrane region" description="Helical" evidence="7">
    <location>
        <begin position="288"/>
        <end position="309"/>
    </location>
</feature>
<feature type="transmembrane region" description="Helical" evidence="7">
    <location>
        <begin position="356"/>
        <end position="374"/>
    </location>
</feature>
<keyword evidence="6 7" id="KW-0472">Membrane</keyword>
<proteinExistence type="inferred from homology"/>
<dbReference type="RefSeq" id="WP_394481378.1">
    <property type="nucleotide sequence ID" value="NZ_JBIGHV010000007.1"/>
</dbReference>
<organism evidence="8 9">
    <name type="scientific">Pelomonas parva</name>
    <dbReference type="NCBI Taxonomy" id="3299032"/>
    <lineage>
        <taxon>Bacteria</taxon>
        <taxon>Pseudomonadati</taxon>
        <taxon>Pseudomonadota</taxon>
        <taxon>Betaproteobacteria</taxon>
        <taxon>Burkholderiales</taxon>
        <taxon>Sphaerotilaceae</taxon>
        <taxon>Roseateles</taxon>
    </lineage>
</organism>
<keyword evidence="3" id="KW-1003">Cell membrane</keyword>
<comment type="caution">
    <text evidence="8">The sequence shown here is derived from an EMBL/GenBank/DDBJ whole genome shotgun (WGS) entry which is preliminary data.</text>
</comment>
<comment type="similarity">
    <text evidence="2">Belongs to the polysaccharide synthase family.</text>
</comment>
<sequence length="410" mass="42731">MAPSQGGMRRSALTLLAGSALAQVLPLLLGPWIARLYTPAEYGQFSLVWTVASNLAVVGCARYEFALALETGDKGAAALLALCLRLLLAMTAMAVLVGVAWMIWADLSLAAALPLIVLAASASQALGQWAARAGQFATLAWGRVVQWGGGALAQVGFGLLQAGPWGLIGGATLATAAAAALQARPTPAGGWRGLLDSQPLREMAHKHRDFPLLNTPHAFAGALQDTLAIAMLAAWLGSPEAGAWALALRYLKAPASLVGGSLSQVLYPRLTQAGSFAEARALVRRSMLLLAGIALPLMLALLALGPWLFELVFGPEWRGAGELARSLAPYIALHFIASPLSVVLMAWGAQAWGLKLALVGQVLFVAGLAAGLHLGGLAGAGWGVSAAMLLYFGYFFWALLQWAPATREMT</sequence>
<feature type="transmembrane region" description="Helical" evidence="7">
    <location>
        <begin position="46"/>
        <end position="65"/>
    </location>
</feature>
<dbReference type="Pfam" id="PF13440">
    <property type="entry name" value="Polysacc_synt_3"/>
    <property type="match status" value="1"/>
</dbReference>
<name>A0ABW7F600_9BURK</name>
<dbReference type="Proteomes" id="UP001606210">
    <property type="component" value="Unassembled WGS sequence"/>
</dbReference>
<evidence type="ECO:0000256" key="1">
    <source>
        <dbReference type="ARBA" id="ARBA00004651"/>
    </source>
</evidence>
<dbReference type="PANTHER" id="PTHR30250">
    <property type="entry name" value="PST FAMILY PREDICTED COLANIC ACID TRANSPORTER"/>
    <property type="match status" value="1"/>
</dbReference>
<evidence type="ECO:0000313" key="8">
    <source>
        <dbReference type="EMBL" id="MFG6431921.1"/>
    </source>
</evidence>
<dbReference type="EMBL" id="JBIGHV010000007">
    <property type="protein sequence ID" value="MFG6431921.1"/>
    <property type="molecule type" value="Genomic_DNA"/>
</dbReference>
<feature type="transmembrane region" description="Helical" evidence="7">
    <location>
        <begin position="380"/>
        <end position="400"/>
    </location>
</feature>
<evidence type="ECO:0000256" key="2">
    <source>
        <dbReference type="ARBA" id="ARBA00007430"/>
    </source>
</evidence>
<keyword evidence="5 7" id="KW-1133">Transmembrane helix</keyword>
<evidence type="ECO:0000313" key="9">
    <source>
        <dbReference type="Proteomes" id="UP001606210"/>
    </source>
</evidence>
<dbReference type="PANTHER" id="PTHR30250:SF10">
    <property type="entry name" value="LIPOPOLYSACCHARIDE BIOSYNTHESIS PROTEIN WZXC"/>
    <property type="match status" value="1"/>
</dbReference>
<protein>
    <submittedName>
        <fullName evidence="8">Lipopolysaccharide biosynthesis protein</fullName>
    </submittedName>
</protein>
<gene>
    <name evidence="8" type="ORF">ACG00Y_18510</name>
</gene>
<keyword evidence="4 7" id="KW-0812">Transmembrane</keyword>
<evidence type="ECO:0000256" key="3">
    <source>
        <dbReference type="ARBA" id="ARBA00022475"/>
    </source>
</evidence>
<comment type="subcellular location">
    <subcellularLocation>
        <location evidence="1">Cell membrane</location>
        <topology evidence="1">Multi-pass membrane protein</topology>
    </subcellularLocation>
</comment>
<evidence type="ECO:0000256" key="6">
    <source>
        <dbReference type="ARBA" id="ARBA00023136"/>
    </source>
</evidence>
<feature type="transmembrane region" description="Helical" evidence="7">
    <location>
        <begin position="109"/>
        <end position="127"/>
    </location>
</feature>